<evidence type="ECO:0000256" key="14">
    <source>
        <dbReference type="ARBA" id="ARBA00022801"/>
    </source>
</evidence>
<keyword evidence="12" id="KW-0547">Nucleotide-binding</keyword>
<keyword evidence="16" id="KW-0238">DNA-binding</keyword>
<sequence>MSQTSAENNSANPKASSSTFRYRSNNCFLTFPHCNSCPYGMVQHFWDLISTWSPIYAVASVELHQDGTPHLHALLQTRKQISTNDPHFFDFDGHHPHIQVAKNPTLCRDYILKGPITFSEKGAFIPRGRNAGTSPRHSNKRSRDDIMKDIIENSTNKSDYLSKVRRNFPYDWATKLYNFEYSASKLFPEQQPEYSNPHGQSVPDLYCYETIQDWIDSNLFQVHPYCYMLNTPTYIVGPTRTGKSTWARSLGRHNYWQNNVDFTVYDPEAAYNIIDDIPFKFCPCWKQLVAAQRDFTVNPKYGKKKLIKGGIPSIILVNSDEDWLKTMTPEQQEYFEANSIIYMMEPTEKFFGGAESV</sequence>
<evidence type="ECO:0000256" key="17">
    <source>
        <dbReference type="PIRSR" id="PIRSR601191-1"/>
    </source>
</evidence>
<evidence type="ECO:0000256" key="10">
    <source>
        <dbReference type="ARBA" id="ARBA00022722"/>
    </source>
</evidence>
<evidence type="ECO:0000256" key="3">
    <source>
        <dbReference type="ARBA" id="ARBA00011488"/>
    </source>
</evidence>
<feature type="binding site" evidence="18">
    <location>
        <position position="70"/>
    </location>
    <ligand>
        <name>a divalent metal cation</name>
        <dbReference type="ChEBI" id="CHEBI:60240"/>
    </ligand>
</feature>
<evidence type="ECO:0000313" key="22">
    <source>
        <dbReference type="EMBL" id="QOK63169.1"/>
    </source>
</evidence>
<feature type="binding site" evidence="18">
    <location>
        <position position="62"/>
    </location>
    <ligand>
        <name>a divalent metal cation</name>
        <dbReference type="ChEBI" id="CHEBI:60240"/>
    </ligand>
</feature>
<feature type="region of interest" description="Disordered" evidence="20">
    <location>
        <begin position="127"/>
        <end position="146"/>
    </location>
</feature>
<dbReference type="PRINTS" id="PR00227">
    <property type="entry name" value="GEMCOATAL1"/>
</dbReference>
<comment type="subunit">
    <text evidence="3">Homooligomer. Rep binds to repeated DNA motifs (iterons). Forms the O-complex, which is a Rep-DNA complex involved in the initiation of RCR. Part of the C- and V-complexes which are RepA-Rep-DNA complexes involved in the c-sense and v-sense transcription.</text>
</comment>
<dbReference type="InterPro" id="IPR049912">
    <property type="entry name" value="CRESS_DNA_REP"/>
</dbReference>
<dbReference type="Pfam" id="PF08283">
    <property type="entry name" value="Gemini_AL1_M"/>
    <property type="match status" value="1"/>
</dbReference>
<evidence type="ECO:0000256" key="11">
    <source>
        <dbReference type="ARBA" id="ARBA00022723"/>
    </source>
</evidence>
<protein>
    <recommendedName>
        <fullName evidence="4 19">Replication-associated protein</fullName>
        <shortName evidence="19">Rep</shortName>
        <ecNumber evidence="19">3.1.21.-</ecNumber>
    </recommendedName>
</protein>
<keyword evidence="13" id="KW-0255">Endonuclease</keyword>
<evidence type="ECO:0000256" key="4">
    <source>
        <dbReference type="ARBA" id="ARBA00014531"/>
    </source>
</evidence>
<keyword evidence="11 18" id="KW-0479">Metal-binding</keyword>
<dbReference type="PRINTS" id="PR00228">
    <property type="entry name" value="GEMCOATCLVL1"/>
</dbReference>
<evidence type="ECO:0000256" key="1">
    <source>
        <dbReference type="ARBA" id="ARBA00004147"/>
    </source>
</evidence>
<keyword evidence="7" id="KW-0808">Transferase</keyword>
<dbReference type="GO" id="GO:0042025">
    <property type="term" value="C:host cell nucleus"/>
    <property type="evidence" value="ECO:0007669"/>
    <property type="project" value="UniProtKB-SubCell"/>
</dbReference>
<reference evidence="22" key="1">
    <citation type="journal article" date="2020" name="Australas. Plant Dis. Notes">
        <title>Wheat dwarf India Virus and associated betasatellite infecting wheat in Pakistan.</title>
        <authorList>
            <person name="Kumar J."/>
            <person name="Ahmad J."/>
            <person name="Imtiaz M."/>
            <person name="Kianian S.F."/>
        </authorList>
    </citation>
    <scope>NUCLEOTIDE SEQUENCE</scope>
</reference>
<keyword evidence="5" id="KW-0678">Repressor</keyword>
<comment type="cofactor">
    <cofactor evidence="18">
        <name>Mg(2+)</name>
        <dbReference type="ChEBI" id="CHEBI:18420"/>
    </cofactor>
    <cofactor evidence="18">
        <name>Mn(2+)</name>
        <dbReference type="ChEBI" id="CHEBI:29035"/>
    </cofactor>
    <text evidence="18">Divalent metal cations, possibly Mg(2+) or Mn(2+).</text>
</comment>
<dbReference type="Pfam" id="PF00799">
    <property type="entry name" value="Gemini_AL1"/>
    <property type="match status" value="1"/>
</dbReference>
<keyword evidence="15" id="KW-0190">Covalent protein-DNA linkage</keyword>
<evidence type="ECO:0000256" key="20">
    <source>
        <dbReference type="SAM" id="MobiDB-lite"/>
    </source>
</evidence>
<dbReference type="EC" id="3.1.21.-" evidence="19"/>
<gene>
    <name evidence="22" type="primary">Rep</name>
</gene>
<evidence type="ECO:0000256" key="15">
    <source>
        <dbReference type="ARBA" id="ARBA00023124"/>
    </source>
</evidence>
<comment type="subcellular location">
    <subcellularLocation>
        <location evidence="1 19">Host nucleus</location>
    </subcellularLocation>
</comment>
<dbReference type="GO" id="GO:0006260">
    <property type="term" value="P:DNA replication"/>
    <property type="evidence" value="ECO:0007669"/>
    <property type="project" value="UniProtKB-KW"/>
</dbReference>
<dbReference type="SUPFAM" id="SSF55464">
    <property type="entry name" value="Origin of replication-binding domain, RBD-like"/>
    <property type="match status" value="1"/>
</dbReference>
<evidence type="ECO:0000256" key="9">
    <source>
        <dbReference type="ARBA" id="ARBA00022705"/>
    </source>
</evidence>
<dbReference type="InterPro" id="IPR001301">
    <property type="entry name" value="Gemini_AL1_CLV"/>
</dbReference>
<dbReference type="GO" id="GO:0016888">
    <property type="term" value="F:DNA endonuclease activity, producing 5'-phosphomonoesters"/>
    <property type="evidence" value="ECO:0007669"/>
    <property type="project" value="InterPro"/>
</dbReference>
<evidence type="ECO:0000259" key="21">
    <source>
        <dbReference type="PROSITE" id="PS52020"/>
    </source>
</evidence>
<dbReference type="Gene3D" id="3.40.1310.20">
    <property type="match status" value="1"/>
</dbReference>
<proteinExistence type="inferred from homology"/>
<evidence type="ECO:0000256" key="6">
    <source>
        <dbReference type="ARBA" id="ARBA00022562"/>
    </source>
</evidence>
<dbReference type="PROSITE" id="PS52020">
    <property type="entry name" value="CRESS_DNA_REP"/>
    <property type="match status" value="1"/>
</dbReference>
<dbReference type="GO" id="GO:0000166">
    <property type="term" value="F:nucleotide binding"/>
    <property type="evidence" value="ECO:0007669"/>
    <property type="project" value="UniProtKB-KW"/>
</dbReference>
<dbReference type="GO" id="GO:0003677">
    <property type="term" value="F:DNA binding"/>
    <property type="evidence" value="ECO:0007669"/>
    <property type="project" value="UniProtKB-KW"/>
</dbReference>
<dbReference type="InterPro" id="IPR027417">
    <property type="entry name" value="P-loop_NTPase"/>
</dbReference>
<name>A0A7L9M9C3_9GEMI</name>
<evidence type="ECO:0000256" key="16">
    <source>
        <dbReference type="ARBA" id="ARBA00023125"/>
    </source>
</evidence>
<keyword evidence="6 19" id="KW-1048">Host nucleus</keyword>
<comment type="similarity">
    <text evidence="2 19">Belongs to the geminiviridae Rep protein family.</text>
</comment>
<keyword evidence="14 19" id="KW-0378">Hydrolase</keyword>
<dbReference type="GO" id="GO:0005198">
    <property type="term" value="F:structural molecule activity"/>
    <property type="evidence" value="ECO:0007669"/>
    <property type="project" value="InterPro"/>
</dbReference>
<organism evidence="22">
    <name type="scientific">Wheat dwarf India virus</name>
    <dbReference type="NCBI Taxonomy" id="1174526"/>
    <lineage>
        <taxon>Viruses</taxon>
        <taxon>Monodnaviria</taxon>
        <taxon>Shotokuvirae</taxon>
        <taxon>Cressdnaviricota</taxon>
        <taxon>Repensiviricetes</taxon>
        <taxon>Geplafuvirales</taxon>
        <taxon>Geminiviridae</taxon>
        <taxon>Mastrevirus</taxon>
        <taxon>Mastrevirus tritici</taxon>
    </lineage>
</organism>
<evidence type="ECO:0000256" key="13">
    <source>
        <dbReference type="ARBA" id="ARBA00022759"/>
    </source>
</evidence>
<feature type="binding site" evidence="18">
    <location>
        <position position="72"/>
    </location>
    <ligand>
        <name>a divalent metal cation</name>
        <dbReference type="ChEBI" id="CHEBI:60240"/>
    </ligand>
</feature>
<accession>A0A7L9M9C3</accession>
<dbReference type="InterPro" id="IPR001191">
    <property type="entry name" value="Gemini_AL1_REP"/>
</dbReference>
<dbReference type="EMBL" id="MN240320">
    <property type="protein sequence ID" value="QOK63169.1"/>
    <property type="molecule type" value="Genomic_DNA"/>
</dbReference>
<evidence type="ECO:0000256" key="18">
    <source>
        <dbReference type="PIRSR" id="PIRSR601191-2"/>
    </source>
</evidence>
<dbReference type="GO" id="GO:0016779">
    <property type="term" value="F:nucleotidyltransferase activity"/>
    <property type="evidence" value="ECO:0007669"/>
    <property type="project" value="UniProtKB-KW"/>
</dbReference>
<keyword evidence="10" id="KW-0540">Nuclease</keyword>
<feature type="domain" description="CRESS-DNA virus Rep endonuclease" evidence="21">
    <location>
        <begin position="21"/>
        <end position="124"/>
    </location>
</feature>
<dbReference type="GO" id="GO:0046872">
    <property type="term" value="F:metal ion binding"/>
    <property type="evidence" value="ECO:0007669"/>
    <property type="project" value="UniProtKB-KW"/>
</dbReference>
<evidence type="ECO:0000256" key="8">
    <source>
        <dbReference type="ARBA" id="ARBA00022695"/>
    </source>
</evidence>
<evidence type="ECO:0000256" key="12">
    <source>
        <dbReference type="ARBA" id="ARBA00022741"/>
    </source>
</evidence>
<feature type="active site" description="For DNA cleavage activity" evidence="17">
    <location>
        <position position="110"/>
    </location>
</feature>
<evidence type="ECO:0000256" key="7">
    <source>
        <dbReference type="ARBA" id="ARBA00022679"/>
    </source>
</evidence>
<evidence type="ECO:0000256" key="2">
    <source>
        <dbReference type="ARBA" id="ARBA00006240"/>
    </source>
</evidence>
<evidence type="ECO:0000256" key="5">
    <source>
        <dbReference type="ARBA" id="ARBA00022491"/>
    </source>
</evidence>
<keyword evidence="8" id="KW-0548">Nucleotidyltransferase</keyword>
<keyword evidence="9" id="KW-0235">DNA replication</keyword>
<evidence type="ECO:0000256" key="19">
    <source>
        <dbReference type="RuleBase" id="RU361249"/>
    </source>
</evidence>
<dbReference type="SUPFAM" id="SSF52540">
    <property type="entry name" value="P-loop containing nucleoside triphosphate hydrolases"/>
    <property type="match status" value="1"/>
</dbReference>
<dbReference type="InterPro" id="IPR022692">
    <property type="entry name" value="Gemini_AL1_REP_central"/>
</dbReference>